<organism evidence="2 3">
    <name type="scientific">Pristionchus fissidentatus</name>
    <dbReference type="NCBI Taxonomy" id="1538716"/>
    <lineage>
        <taxon>Eukaryota</taxon>
        <taxon>Metazoa</taxon>
        <taxon>Ecdysozoa</taxon>
        <taxon>Nematoda</taxon>
        <taxon>Chromadorea</taxon>
        <taxon>Rhabditida</taxon>
        <taxon>Rhabditina</taxon>
        <taxon>Diplogasteromorpha</taxon>
        <taxon>Diplogasteroidea</taxon>
        <taxon>Neodiplogasteridae</taxon>
        <taxon>Pristionchus</taxon>
    </lineage>
</organism>
<feature type="compositionally biased region" description="Basic and acidic residues" evidence="1">
    <location>
        <begin position="165"/>
        <end position="175"/>
    </location>
</feature>
<feature type="non-terminal residue" evidence="2">
    <location>
        <position position="223"/>
    </location>
</feature>
<dbReference type="EMBL" id="BTSY01000005">
    <property type="protein sequence ID" value="GMT30519.1"/>
    <property type="molecule type" value="Genomic_DNA"/>
</dbReference>
<dbReference type="AlphaFoldDB" id="A0AAV5WL55"/>
<gene>
    <name evidence="2" type="ORF">PFISCL1PPCAC_21816</name>
</gene>
<proteinExistence type="predicted"/>
<evidence type="ECO:0000313" key="3">
    <source>
        <dbReference type="Proteomes" id="UP001432322"/>
    </source>
</evidence>
<protein>
    <submittedName>
        <fullName evidence="2">Uncharacterized protein</fullName>
    </submittedName>
</protein>
<evidence type="ECO:0000256" key="1">
    <source>
        <dbReference type="SAM" id="MobiDB-lite"/>
    </source>
</evidence>
<sequence>TELSVMLNTMHAVIYFGPGHQSIDSLLTQFFEEGNGLRDAEPADGGIRHLIRGVCTSFMNMIKELQENWKMKVVESDTGKPTGSGGMDGDQPCFSGGESTLQLGDPMFKEPSMVRSTSDARETGAGDVDDDQPSFSGATTAPRKLRLWNPKELKEEESSMMESTSDAREPTNSDRVDDDQPCLPGITQLLQLGELMLKEPGASIEAAKPCKEQSSVEERLDDT</sequence>
<feature type="region of interest" description="Disordered" evidence="1">
    <location>
        <begin position="203"/>
        <end position="223"/>
    </location>
</feature>
<dbReference type="Proteomes" id="UP001432322">
    <property type="component" value="Unassembled WGS sequence"/>
</dbReference>
<feature type="compositionally biased region" description="Basic and acidic residues" evidence="1">
    <location>
        <begin position="208"/>
        <end position="223"/>
    </location>
</feature>
<keyword evidence="3" id="KW-1185">Reference proteome</keyword>
<feature type="region of interest" description="Disordered" evidence="1">
    <location>
        <begin position="108"/>
        <end position="183"/>
    </location>
</feature>
<name>A0AAV5WL55_9BILA</name>
<accession>A0AAV5WL55</accession>
<feature type="non-terminal residue" evidence="2">
    <location>
        <position position="1"/>
    </location>
</feature>
<comment type="caution">
    <text evidence="2">The sequence shown here is derived from an EMBL/GenBank/DDBJ whole genome shotgun (WGS) entry which is preliminary data.</text>
</comment>
<reference evidence="2" key="1">
    <citation type="submission" date="2023-10" db="EMBL/GenBank/DDBJ databases">
        <title>Genome assembly of Pristionchus species.</title>
        <authorList>
            <person name="Yoshida K."/>
            <person name="Sommer R.J."/>
        </authorList>
    </citation>
    <scope>NUCLEOTIDE SEQUENCE</scope>
    <source>
        <strain evidence="2">RS5133</strain>
    </source>
</reference>
<evidence type="ECO:0000313" key="2">
    <source>
        <dbReference type="EMBL" id="GMT30519.1"/>
    </source>
</evidence>